<organism evidence="2 3">
    <name type="scientific">Bifidobacterium asteroides</name>
    <dbReference type="NCBI Taxonomy" id="1684"/>
    <lineage>
        <taxon>Bacteria</taxon>
        <taxon>Bacillati</taxon>
        <taxon>Actinomycetota</taxon>
        <taxon>Actinomycetes</taxon>
        <taxon>Bifidobacteriales</taxon>
        <taxon>Bifidobacteriaceae</taxon>
        <taxon>Bifidobacterium</taxon>
    </lineage>
</organism>
<dbReference type="Proteomes" id="UP000247744">
    <property type="component" value="Unassembled WGS sequence"/>
</dbReference>
<dbReference type="Gene3D" id="3.40.1400.10">
    <property type="entry name" value="Sugar-phosphate isomerase, RpiB/LacA/LacB"/>
    <property type="match status" value="1"/>
</dbReference>
<proteinExistence type="predicted"/>
<dbReference type="Pfam" id="PF12408">
    <property type="entry name" value="DUF3666"/>
    <property type="match status" value="1"/>
</dbReference>
<evidence type="ECO:0000313" key="2">
    <source>
        <dbReference type="EMBL" id="PXY85679.1"/>
    </source>
</evidence>
<dbReference type="GO" id="GO:0005975">
    <property type="term" value="P:carbohydrate metabolic process"/>
    <property type="evidence" value="ECO:0007669"/>
    <property type="project" value="InterPro"/>
</dbReference>
<protein>
    <recommendedName>
        <fullName evidence="1">Ribose-5-phosphate isomerase C-terminal domain-containing protein</fullName>
    </recommendedName>
</protein>
<sequence length="69" mass="7905">MSTWPCSFRNAGILRGDARDQIYRPLPEVVLERIDQGFLEETISGEHFAKYFMANAEDGKIEEMIAARL</sequence>
<dbReference type="InterPro" id="IPR036569">
    <property type="entry name" value="RpiB_LacA_LacB_sf"/>
</dbReference>
<dbReference type="RefSeq" id="WP_110451504.1">
    <property type="nucleotide sequence ID" value="NZ_QGLL01000001.1"/>
</dbReference>
<dbReference type="GO" id="GO:0016853">
    <property type="term" value="F:isomerase activity"/>
    <property type="evidence" value="ECO:0007669"/>
    <property type="project" value="InterPro"/>
</dbReference>
<gene>
    <name evidence="2" type="ORF">DKK75_00405</name>
</gene>
<dbReference type="EMBL" id="QGLL01000001">
    <property type="protein sequence ID" value="PXY85679.1"/>
    <property type="molecule type" value="Genomic_DNA"/>
</dbReference>
<name>A0A318MBW1_9BIFI</name>
<evidence type="ECO:0000313" key="3">
    <source>
        <dbReference type="Proteomes" id="UP000247744"/>
    </source>
</evidence>
<dbReference type="InterPro" id="IPR022133">
    <property type="entry name" value="Ribose_5_isomerase_C"/>
</dbReference>
<comment type="caution">
    <text evidence="2">The sequence shown here is derived from an EMBL/GenBank/DDBJ whole genome shotgun (WGS) entry which is preliminary data.</text>
</comment>
<feature type="domain" description="Ribose-5-phosphate isomerase C-terminal" evidence="1">
    <location>
        <begin position="30"/>
        <end position="66"/>
    </location>
</feature>
<evidence type="ECO:0000259" key="1">
    <source>
        <dbReference type="Pfam" id="PF12408"/>
    </source>
</evidence>
<dbReference type="AlphaFoldDB" id="A0A318MBW1"/>
<accession>A0A318MBW1</accession>
<reference evidence="2 3" key="1">
    <citation type="submission" date="2018-05" db="EMBL/GenBank/DDBJ databases">
        <title>Reference genomes for bee gut microbiota database.</title>
        <authorList>
            <person name="Ellegaard K.M."/>
        </authorList>
    </citation>
    <scope>NUCLEOTIDE SEQUENCE [LARGE SCALE GENOMIC DNA]</scope>
    <source>
        <strain evidence="2 3">ESL0200</strain>
    </source>
</reference>
<dbReference type="OrthoDB" id="1778624at2"/>